<evidence type="ECO:0008006" key="6">
    <source>
        <dbReference type="Google" id="ProtNLM"/>
    </source>
</evidence>
<reference evidence="4 5" key="1">
    <citation type="submission" date="2018-07" db="EMBL/GenBank/DDBJ databases">
        <title>Complete genome sequence of a Pseudomonas plecoglossicida strain pathogenic to the marine fish, Larimichthys crocea.</title>
        <authorList>
            <person name="Tao Z."/>
        </authorList>
    </citation>
    <scope>NUCLEOTIDE SEQUENCE [LARGE SCALE GENOMIC DNA]</scope>
    <source>
        <strain evidence="4 5">XSDHY-P</strain>
    </source>
</reference>
<organism evidence="4 5">
    <name type="scientific">Pseudomonas plecoglossicida</name>
    <dbReference type="NCBI Taxonomy" id="70775"/>
    <lineage>
        <taxon>Bacteria</taxon>
        <taxon>Pseudomonadati</taxon>
        <taxon>Pseudomonadota</taxon>
        <taxon>Gammaproteobacteria</taxon>
        <taxon>Pseudomonadales</taxon>
        <taxon>Pseudomonadaceae</taxon>
        <taxon>Pseudomonas</taxon>
    </lineage>
</organism>
<dbReference type="PANTHER" id="PTHR40940">
    <property type="entry name" value="PROTEIN BATD-RELATED"/>
    <property type="match status" value="1"/>
</dbReference>
<dbReference type="RefSeq" id="WP_016395124.1">
    <property type="nucleotide sequence ID" value="NZ_CP031146.1"/>
</dbReference>
<dbReference type="EMBL" id="CP031146">
    <property type="protein sequence ID" value="AXM94443.1"/>
    <property type="molecule type" value="Genomic_DNA"/>
</dbReference>
<evidence type="ECO:0000256" key="2">
    <source>
        <dbReference type="SAM" id="Phobius"/>
    </source>
</evidence>
<dbReference type="Proteomes" id="UP000256503">
    <property type="component" value="Chromosome"/>
</dbReference>
<keyword evidence="2" id="KW-1133">Transmembrane helix</keyword>
<feature type="signal peptide" evidence="3">
    <location>
        <begin position="1"/>
        <end position="18"/>
    </location>
</feature>
<evidence type="ECO:0000313" key="5">
    <source>
        <dbReference type="Proteomes" id="UP000256503"/>
    </source>
</evidence>
<gene>
    <name evidence="4" type="ORF">DVB73_00660</name>
</gene>
<protein>
    <recommendedName>
        <fullName evidence="6">Oxygen tolerance protein BatD</fullName>
    </recommendedName>
</protein>
<evidence type="ECO:0000256" key="1">
    <source>
        <dbReference type="SAM" id="MobiDB-lite"/>
    </source>
</evidence>
<feature type="chain" id="PRO_5042012412" description="Oxygen tolerance protein BatD" evidence="3">
    <location>
        <begin position="19"/>
        <end position="435"/>
    </location>
</feature>
<keyword evidence="2" id="KW-0812">Transmembrane</keyword>
<feature type="region of interest" description="Disordered" evidence="1">
    <location>
        <begin position="411"/>
        <end position="435"/>
    </location>
</feature>
<name>A0AAD0QSV1_PSEDL</name>
<accession>A0AAD0QSV1</accession>
<evidence type="ECO:0000313" key="4">
    <source>
        <dbReference type="EMBL" id="AXM94443.1"/>
    </source>
</evidence>
<evidence type="ECO:0000256" key="3">
    <source>
        <dbReference type="SAM" id="SignalP"/>
    </source>
</evidence>
<dbReference type="PANTHER" id="PTHR40940:SF1">
    <property type="entry name" value="PROTEIN BATD"/>
    <property type="match status" value="1"/>
</dbReference>
<keyword evidence="2" id="KW-0472">Membrane</keyword>
<feature type="transmembrane region" description="Helical" evidence="2">
    <location>
        <begin position="291"/>
        <end position="310"/>
    </location>
</feature>
<keyword evidence="3" id="KW-0732">Signal</keyword>
<sequence length="435" mass="47420">MIRCALFMLCCLTGFVHAAEPEVRVQARLVPATPIMTGATVSLEVDLLVDTWFTDAPVLPALQLAGAVVTPPSGEAQHLNQRLDGKAFFGLRYRYQITPTTAQRFSIPALAFVVQPGQASAALTVHSQPLSFEAKGTASTAGEQRLVAQTLELTQSIEPSHSPLRAGDSITRRLHVVAPGAQAMLIPPPHFAQVDGLKRYVQTPSVTPLSDGRGGILGGQREDSVSYVANSAGHYRLPAIEVQWWDAATGEPHTASVPAVEVVAEAGSYQAPFSLAEDLRALGQGTQVRIASHWLLLLVLLVLGAVAWGGREWGRASWQWLRRWQTRRRQAWLDSSGYAWRRARQQCASQPARLDGLYLWVRRSAGRRTLSSSEHPSAEHSEHDLLAFFEAGYGAQAEHGLSSGERRKLMQRLRQGPATGQATASKRHGLHDLNP</sequence>
<dbReference type="GeneID" id="49611915"/>
<dbReference type="AlphaFoldDB" id="A0AAD0QSV1"/>
<dbReference type="InterPro" id="IPR025738">
    <property type="entry name" value="BatD"/>
</dbReference>
<proteinExistence type="predicted"/>